<name>A0ACC1NY57_9HYPO</name>
<evidence type="ECO:0000313" key="1">
    <source>
        <dbReference type="EMBL" id="KAJ2983238.1"/>
    </source>
</evidence>
<comment type="caution">
    <text evidence="1">The sequence shown here is derived from an EMBL/GenBank/DDBJ whole genome shotgun (WGS) entry which is preliminary data.</text>
</comment>
<protein>
    <submittedName>
        <fullName evidence="1">Uncharacterized protein</fullName>
    </submittedName>
</protein>
<dbReference type="EMBL" id="JANJQO010000038">
    <property type="protein sequence ID" value="KAJ2983238.1"/>
    <property type="molecule type" value="Genomic_DNA"/>
</dbReference>
<gene>
    <name evidence="1" type="ORF">NQ176_g827</name>
</gene>
<sequence length="259" mass="28848">MADRLQKRAQCVTPLRTVAARQLGCSALEAFPVKKGSPWNDFAKVYDLEVSSHEPVVVAQRTGGFSYDPVFVYQCQNLSKTHIGLLQHTQHRSFVTVHEVYHDRNNWYIVTEPMAHSLQAAAGNRFLDSSMVAAIIGQMTTAMAHLEDLGLRVGSLGCSDALLHLSGQVKLDSKDDIRRLGGVMMELMDGYIKDHGSVVVDEPSRWSRENLQFLVATTSASSAKELLKHPFLDSWKKEKLQAVASFVHRQLFNPKKATA</sequence>
<keyword evidence="2" id="KW-1185">Reference proteome</keyword>
<reference evidence="1" key="1">
    <citation type="submission" date="2022-08" db="EMBL/GenBank/DDBJ databases">
        <title>Genome Sequence of Lecanicillium fungicola.</title>
        <authorList>
            <person name="Buettner E."/>
        </authorList>
    </citation>
    <scope>NUCLEOTIDE SEQUENCE</scope>
    <source>
        <strain evidence="1">Babe33</strain>
    </source>
</reference>
<organism evidence="1 2">
    <name type="scientific">Zarea fungicola</name>
    <dbReference type="NCBI Taxonomy" id="93591"/>
    <lineage>
        <taxon>Eukaryota</taxon>
        <taxon>Fungi</taxon>
        <taxon>Dikarya</taxon>
        <taxon>Ascomycota</taxon>
        <taxon>Pezizomycotina</taxon>
        <taxon>Sordariomycetes</taxon>
        <taxon>Hypocreomycetidae</taxon>
        <taxon>Hypocreales</taxon>
        <taxon>Cordycipitaceae</taxon>
        <taxon>Zarea</taxon>
    </lineage>
</organism>
<proteinExistence type="predicted"/>
<accession>A0ACC1NY57</accession>
<dbReference type="Proteomes" id="UP001143910">
    <property type="component" value="Unassembled WGS sequence"/>
</dbReference>
<evidence type="ECO:0000313" key="2">
    <source>
        <dbReference type="Proteomes" id="UP001143910"/>
    </source>
</evidence>